<keyword evidence="9" id="KW-1185">Reference proteome</keyword>
<dbReference type="Gene3D" id="3.40.190.10">
    <property type="entry name" value="Periplasmic binding protein-like II"/>
    <property type="match status" value="2"/>
</dbReference>
<reference evidence="8 9" key="1">
    <citation type="submission" date="2016-10" db="EMBL/GenBank/DDBJ databases">
        <authorList>
            <person name="de Groot N.N."/>
        </authorList>
    </citation>
    <scope>NUCLEOTIDE SEQUENCE [LARGE SCALE GENOMIC DNA]</scope>
    <source>
        <strain evidence="8 9">KHGC13</strain>
    </source>
</reference>
<dbReference type="RefSeq" id="WP_207646747.1">
    <property type="nucleotide sequence ID" value="NZ_FOWF01000042.1"/>
</dbReference>
<dbReference type="Pfam" id="PF03180">
    <property type="entry name" value="Lipoprotein_9"/>
    <property type="match status" value="1"/>
</dbReference>
<evidence type="ECO:0000256" key="7">
    <source>
        <dbReference type="SAM" id="SignalP"/>
    </source>
</evidence>
<keyword evidence="3 7" id="KW-0732">Signal</keyword>
<dbReference type="GO" id="GO:0016020">
    <property type="term" value="C:membrane"/>
    <property type="evidence" value="ECO:0007669"/>
    <property type="project" value="UniProtKB-SubCell"/>
</dbReference>
<feature type="signal peptide" evidence="7">
    <location>
        <begin position="1"/>
        <end position="21"/>
    </location>
</feature>
<dbReference type="Proteomes" id="UP000198817">
    <property type="component" value="Unassembled WGS sequence"/>
</dbReference>
<evidence type="ECO:0000256" key="2">
    <source>
        <dbReference type="ARBA" id="ARBA00008973"/>
    </source>
</evidence>
<dbReference type="PROSITE" id="PS51257">
    <property type="entry name" value="PROKAR_LIPOPROTEIN"/>
    <property type="match status" value="1"/>
</dbReference>
<dbReference type="EMBL" id="FPBT01000038">
    <property type="protein sequence ID" value="SFU70311.1"/>
    <property type="molecule type" value="Genomic_DNA"/>
</dbReference>
<evidence type="ECO:0000256" key="5">
    <source>
        <dbReference type="ARBA" id="ARBA00023139"/>
    </source>
</evidence>
<protein>
    <submittedName>
        <fullName evidence="8">D-methionine transport system substrate-binding protein</fullName>
    </submittedName>
</protein>
<keyword evidence="4" id="KW-0472">Membrane</keyword>
<dbReference type="SUPFAM" id="SSF53850">
    <property type="entry name" value="Periplasmic binding protein-like II"/>
    <property type="match status" value="1"/>
</dbReference>
<keyword evidence="5" id="KW-0564">Palmitate</keyword>
<evidence type="ECO:0000256" key="3">
    <source>
        <dbReference type="ARBA" id="ARBA00022729"/>
    </source>
</evidence>
<proteinExistence type="inferred from homology"/>
<evidence type="ECO:0000256" key="1">
    <source>
        <dbReference type="ARBA" id="ARBA00004635"/>
    </source>
</evidence>
<dbReference type="PANTHER" id="PTHR30429">
    <property type="entry name" value="D-METHIONINE-BINDING LIPOPROTEIN METQ"/>
    <property type="match status" value="1"/>
</dbReference>
<feature type="chain" id="PRO_5038708574" evidence="7">
    <location>
        <begin position="22"/>
        <end position="280"/>
    </location>
</feature>
<sequence length="280" mass="30833">MSKKKIIALLMCLAVACTMLAGCGSTKKASGSGAAKKTEAKKTIRLGVRSDGVDMANLMVKPLKKMGYKLEIVSFEDSIQPNVALGEGKIDANLFQHIPYLKAYNEENKKDFVMVKPYLYYPLFGMYSSKYKKVSQIPDGATIGLCNDASNQARGLNMLVSQKLITLKKGVETPTIHDIKDNPHKFKFVEAEMTTMANAIDDYDAICLAAAHMATAGKDGNSYICQSDDAKEYALGVVVNPKDKDAKWVQDLIKSVQTKEMANYFAKDKQGTLVPFWTNK</sequence>
<evidence type="ECO:0000256" key="4">
    <source>
        <dbReference type="ARBA" id="ARBA00023136"/>
    </source>
</evidence>
<comment type="similarity">
    <text evidence="2">Belongs to the NlpA lipoprotein family.</text>
</comment>
<name>A0A1I7IBK3_9FIRM</name>
<organism evidence="8 9">
    <name type="scientific">Eubacterium pyruvativorans</name>
    <dbReference type="NCBI Taxonomy" id="155865"/>
    <lineage>
        <taxon>Bacteria</taxon>
        <taxon>Bacillati</taxon>
        <taxon>Bacillota</taxon>
        <taxon>Clostridia</taxon>
        <taxon>Eubacteriales</taxon>
        <taxon>Eubacteriaceae</taxon>
        <taxon>Eubacterium</taxon>
    </lineage>
</organism>
<gene>
    <name evidence="8" type="ORF">SAMN05216508_1389</name>
</gene>
<accession>A0A1I7IBK3</accession>
<evidence type="ECO:0000313" key="8">
    <source>
        <dbReference type="EMBL" id="SFU70311.1"/>
    </source>
</evidence>
<evidence type="ECO:0000313" key="9">
    <source>
        <dbReference type="Proteomes" id="UP000198817"/>
    </source>
</evidence>
<keyword evidence="6" id="KW-0449">Lipoprotein</keyword>
<comment type="subcellular location">
    <subcellularLocation>
        <location evidence="1">Membrane</location>
        <topology evidence="1">Lipid-anchor</topology>
    </subcellularLocation>
</comment>
<dbReference type="AlphaFoldDB" id="A0A1I7IBK3"/>
<dbReference type="InterPro" id="IPR004872">
    <property type="entry name" value="Lipoprotein_NlpA"/>
</dbReference>
<dbReference type="PANTHER" id="PTHR30429:SF0">
    <property type="entry name" value="METHIONINE-BINDING LIPOPROTEIN METQ"/>
    <property type="match status" value="1"/>
</dbReference>
<evidence type="ECO:0000256" key="6">
    <source>
        <dbReference type="ARBA" id="ARBA00023288"/>
    </source>
</evidence>
<dbReference type="STRING" id="155865.SAMN05216515_1424"/>